<evidence type="ECO:0008006" key="11">
    <source>
        <dbReference type="Google" id="ProtNLM"/>
    </source>
</evidence>
<protein>
    <recommendedName>
        <fullName evidence="11">Cohesin loading factor-domain-containing protein</fullName>
    </recommendedName>
</protein>
<dbReference type="OrthoDB" id="5565328at2759"/>
<keyword evidence="7" id="KW-0131">Cell cycle</keyword>
<evidence type="ECO:0000256" key="5">
    <source>
        <dbReference type="ARBA" id="ARBA00022829"/>
    </source>
</evidence>
<dbReference type="EMBL" id="MU005573">
    <property type="protein sequence ID" value="KAF2688914.1"/>
    <property type="molecule type" value="Genomic_DNA"/>
</dbReference>
<evidence type="ECO:0000256" key="3">
    <source>
        <dbReference type="ARBA" id="ARBA00022618"/>
    </source>
</evidence>
<sequence>MDPRYNWPPQASQGFPNGQYGAPAQPSGYQQNGYGMQYPAQSPRMPQGYPQSQPAQSHPRVVIPPRPSQLPPQADLRQQPPPRVTQPQVLIPPRNPNALPQMANPRIRQVQVPVQRPVQRTTSGGVVERDGARSQPRPPSTQTPSKPSQQSQSSQENAPRPQQRTVSTPVQNQNHHRAPLQPQRTPTNQHRSPSMPQSSRHPQVVIKKPSSSQLHTPSRPHHAPVRALPADLMVLILSAADEYIAAARNLGSVAAMTLKRADLDQYYKLMATALGCMETVLKKYNMAPRDEAMLRFRYASLLVEETDNNQDIEENLARGIGLCNRSRLNDLKYAMQHLQARYQFKSNHRAALKLLDQPISETETFQHIVWIYAFRFLKVSLALQVSGRPETASALHQLHAISGHAERRGDRAIYVTCCALEAMIHLRSAAFDRLEHAQRAIASARSLQLQLSVKQLGQIAVLIDCIDVACSLQQGQPNSEKLTALQNKADQDSGPGDGVFSVLIEKSFGGSLTFSTGGVFRKAEDGRDELVFAWLPKQDFKMLAYYLSGLMSLPHDRGNSYLQEGHRLTQASLQRYSSFSVSIPASIAQRNWIRVLDWHVKFALGLVACYHEDRTTAKHAVTMLQEGVSDQPFNGLEPYARMLSYLSGVLDQSNGSVDSALAAYAASEFSLPDAGSGSDFKTDLAILATINRLLIIRDPSHPDHYQTQILFAQLQPLCSYHPNLHIECAFRIIQAITNPDESINRQKTLIHTTTNRAQKLHNMQFMSLCLNYMASRFFANQVGEQPIKSVRAARNVSKQGRSVLWRAVSLGICINTFQRNGMLEDATTAQKAFEEIREKLSPALRGEGPDADGDVDME</sequence>
<evidence type="ECO:0000256" key="4">
    <source>
        <dbReference type="ARBA" id="ARBA00022776"/>
    </source>
</evidence>
<dbReference type="Pfam" id="PF10345">
    <property type="entry name" value="Cohesin_load"/>
    <property type="match status" value="1"/>
</dbReference>
<feature type="compositionally biased region" description="Polar residues" evidence="8">
    <location>
        <begin position="182"/>
        <end position="201"/>
    </location>
</feature>
<reference evidence="9" key="1">
    <citation type="journal article" date="2020" name="Stud. Mycol.">
        <title>101 Dothideomycetes genomes: a test case for predicting lifestyles and emergence of pathogens.</title>
        <authorList>
            <person name="Haridas S."/>
            <person name="Albert R."/>
            <person name="Binder M."/>
            <person name="Bloem J."/>
            <person name="Labutti K."/>
            <person name="Salamov A."/>
            <person name="Andreopoulos B."/>
            <person name="Baker S."/>
            <person name="Barry K."/>
            <person name="Bills G."/>
            <person name="Bluhm B."/>
            <person name="Cannon C."/>
            <person name="Castanera R."/>
            <person name="Culley D."/>
            <person name="Daum C."/>
            <person name="Ezra D."/>
            <person name="Gonzalez J."/>
            <person name="Henrissat B."/>
            <person name="Kuo A."/>
            <person name="Liang C."/>
            <person name="Lipzen A."/>
            <person name="Lutzoni F."/>
            <person name="Magnuson J."/>
            <person name="Mondo S."/>
            <person name="Nolan M."/>
            <person name="Ohm R."/>
            <person name="Pangilinan J."/>
            <person name="Park H.-J."/>
            <person name="Ramirez L."/>
            <person name="Alfaro M."/>
            <person name="Sun H."/>
            <person name="Tritt A."/>
            <person name="Yoshinaga Y."/>
            <person name="Zwiers L.-H."/>
            <person name="Turgeon B."/>
            <person name="Goodwin S."/>
            <person name="Spatafora J."/>
            <person name="Crous P."/>
            <person name="Grigoriev I."/>
        </authorList>
    </citation>
    <scope>NUCLEOTIDE SEQUENCE</scope>
    <source>
        <strain evidence="9">CBS 122367</strain>
    </source>
</reference>
<evidence type="ECO:0000313" key="9">
    <source>
        <dbReference type="EMBL" id="KAF2688914.1"/>
    </source>
</evidence>
<evidence type="ECO:0000256" key="1">
    <source>
        <dbReference type="ARBA" id="ARBA00004123"/>
    </source>
</evidence>
<name>A0A6G1JEC3_9PLEO</name>
<feature type="compositionally biased region" description="Low complexity" evidence="8">
    <location>
        <begin position="105"/>
        <end position="120"/>
    </location>
</feature>
<feature type="compositionally biased region" description="Acidic residues" evidence="8">
    <location>
        <begin position="849"/>
        <end position="858"/>
    </location>
</feature>
<feature type="region of interest" description="Disordered" evidence="8">
    <location>
        <begin position="1"/>
        <end position="223"/>
    </location>
</feature>
<evidence type="ECO:0000256" key="6">
    <source>
        <dbReference type="ARBA" id="ARBA00023242"/>
    </source>
</evidence>
<dbReference type="AlphaFoldDB" id="A0A6G1JEC3"/>
<gene>
    <name evidence="9" type="ORF">K458DRAFT_385077</name>
</gene>
<dbReference type="GO" id="GO:0007059">
    <property type="term" value="P:chromosome segregation"/>
    <property type="evidence" value="ECO:0007669"/>
    <property type="project" value="UniProtKB-KW"/>
</dbReference>
<keyword evidence="5" id="KW-0159">Chromosome partition</keyword>
<organism evidence="9 10">
    <name type="scientific">Lentithecium fluviatile CBS 122367</name>
    <dbReference type="NCBI Taxonomy" id="1168545"/>
    <lineage>
        <taxon>Eukaryota</taxon>
        <taxon>Fungi</taxon>
        <taxon>Dikarya</taxon>
        <taxon>Ascomycota</taxon>
        <taxon>Pezizomycotina</taxon>
        <taxon>Dothideomycetes</taxon>
        <taxon>Pleosporomycetidae</taxon>
        <taxon>Pleosporales</taxon>
        <taxon>Massarineae</taxon>
        <taxon>Lentitheciaceae</taxon>
        <taxon>Lentithecium</taxon>
    </lineage>
</organism>
<dbReference type="InterPro" id="IPR019440">
    <property type="entry name" value="MAU2"/>
</dbReference>
<dbReference type="Proteomes" id="UP000799291">
    <property type="component" value="Unassembled WGS sequence"/>
</dbReference>
<dbReference type="GO" id="GO:0007064">
    <property type="term" value="P:mitotic sister chromatid cohesion"/>
    <property type="evidence" value="ECO:0007669"/>
    <property type="project" value="InterPro"/>
</dbReference>
<comment type="similarity">
    <text evidence="2">Belongs to the SCC4/mau-2 family.</text>
</comment>
<feature type="compositionally biased region" description="Polar residues" evidence="8">
    <location>
        <begin position="156"/>
        <end position="173"/>
    </location>
</feature>
<dbReference type="PANTHER" id="PTHR21394">
    <property type="entry name" value="MAU2 CHROMATID COHESION FACTOR HOMOLOG"/>
    <property type="match status" value="1"/>
</dbReference>
<feature type="compositionally biased region" description="Low complexity" evidence="8">
    <location>
        <begin position="142"/>
        <end position="155"/>
    </location>
</feature>
<dbReference type="GO" id="GO:0051301">
    <property type="term" value="P:cell division"/>
    <property type="evidence" value="ECO:0007669"/>
    <property type="project" value="UniProtKB-KW"/>
</dbReference>
<proteinExistence type="inferred from homology"/>
<evidence type="ECO:0000256" key="7">
    <source>
        <dbReference type="ARBA" id="ARBA00023306"/>
    </source>
</evidence>
<evidence type="ECO:0000256" key="2">
    <source>
        <dbReference type="ARBA" id="ARBA00008585"/>
    </source>
</evidence>
<accession>A0A6G1JEC3</accession>
<keyword evidence="6" id="KW-0539">Nucleus</keyword>
<feature type="region of interest" description="Disordered" evidence="8">
    <location>
        <begin position="839"/>
        <end position="858"/>
    </location>
</feature>
<keyword evidence="4" id="KW-0498">Mitosis</keyword>
<evidence type="ECO:0000256" key="8">
    <source>
        <dbReference type="SAM" id="MobiDB-lite"/>
    </source>
</evidence>
<comment type="subcellular location">
    <subcellularLocation>
        <location evidence="1">Nucleus</location>
    </subcellularLocation>
</comment>
<keyword evidence="3" id="KW-0132">Cell division</keyword>
<dbReference type="GO" id="GO:0005634">
    <property type="term" value="C:nucleus"/>
    <property type="evidence" value="ECO:0007669"/>
    <property type="project" value="UniProtKB-SubCell"/>
</dbReference>
<evidence type="ECO:0000313" key="10">
    <source>
        <dbReference type="Proteomes" id="UP000799291"/>
    </source>
</evidence>
<keyword evidence="10" id="KW-1185">Reference proteome</keyword>